<sequence>MAPRSIPPPDIPRGVQLKYSAQYYFDRNALNSVKPPVEGPVAEGPPLTTAGKDKTSPCATKAQSKICFDRVPTPGPAWWWDGHCFYECTGNQANPKEPTGSVACSDVQKPC</sequence>
<feature type="compositionally biased region" description="Low complexity" evidence="1">
    <location>
        <begin position="35"/>
        <end position="46"/>
    </location>
</feature>
<dbReference type="Proteomes" id="UP000837857">
    <property type="component" value="Chromosome 19"/>
</dbReference>
<evidence type="ECO:0000313" key="3">
    <source>
        <dbReference type="Proteomes" id="UP000837857"/>
    </source>
</evidence>
<accession>A0ABN8I9M3</accession>
<keyword evidence="3" id="KW-1185">Reference proteome</keyword>
<dbReference type="Pfam" id="PF07347">
    <property type="entry name" value="CI-B14_5a"/>
    <property type="match status" value="1"/>
</dbReference>
<name>A0ABN8I9M3_9NEOP</name>
<evidence type="ECO:0000313" key="2">
    <source>
        <dbReference type="EMBL" id="CAH2049313.1"/>
    </source>
</evidence>
<evidence type="ECO:0000256" key="1">
    <source>
        <dbReference type="SAM" id="MobiDB-lite"/>
    </source>
</evidence>
<proteinExistence type="predicted"/>
<organism evidence="2 3">
    <name type="scientific">Iphiclides podalirius</name>
    <name type="common">scarce swallowtail</name>
    <dbReference type="NCBI Taxonomy" id="110791"/>
    <lineage>
        <taxon>Eukaryota</taxon>
        <taxon>Metazoa</taxon>
        <taxon>Ecdysozoa</taxon>
        <taxon>Arthropoda</taxon>
        <taxon>Hexapoda</taxon>
        <taxon>Insecta</taxon>
        <taxon>Pterygota</taxon>
        <taxon>Neoptera</taxon>
        <taxon>Endopterygota</taxon>
        <taxon>Lepidoptera</taxon>
        <taxon>Glossata</taxon>
        <taxon>Ditrysia</taxon>
        <taxon>Papilionoidea</taxon>
        <taxon>Papilionidae</taxon>
        <taxon>Papilioninae</taxon>
        <taxon>Iphiclides</taxon>
    </lineage>
</organism>
<feature type="non-terminal residue" evidence="2">
    <location>
        <position position="111"/>
    </location>
</feature>
<feature type="region of interest" description="Disordered" evidence="1">
    <location>
        <begin position="92"/>
        <end position="111"/>
    </location>
</feature>
<gene>
    <name evidence="2" type="ORF">IPOD504_LOCUS6742</name>
</gene>
<dbReference type="InterPro" id="IPR009947">
    <property type="entry name" value="NDUA7"/>
</dbReference>
<evidence type="ECO:0008006" key="4">
    <source>
        <dbReference type="Google" id="ProtNLM"/>
    </source>
</evidence>
<reference evidence="2" key="1">
    <citation type="submission" date="2022-03" db="EMBL/GenBank/DDBJ databases">
        <authorList>
            <person name="Martin H S."/>
        </authorList>
    </citation>
    <scope>NUCLEOTIDE SEQUENCE</scope>
</reference>
<feature type="region of interest" description="Disordered" evidence="1">
    <location>
        <begin position="34"/>
        <end position="56"/>
    </location>
</feature>
<dbReference type="EMBL" id="OW152831">
    <property type="protein sequence ID" value="CAH2049313.1"/>
    <property type="molecule type" value="Genomic_DNA"/>
</dbReference>
<protein>
    <recommendedName>
        <fullName evidence="4">NADH dehydrogenase [ubiquinone] 1 alpha subcomplex subunit 7</fullName>
    </recommendedName>
</protein>